<dbReference type="SUPFAM" id="SSF88946">
    <property type="entry name" value="Sigma2 domain of RNA polymerase sigma factors"/>
    <property type="match status" value="1"/>
</dbReference>
<evidence type="ECO:0000256" key="5">
    <source>
        <dbReference type="ARBA" id="ARBA00023163"/>
    </source>
</evidence>
<dbReference type="OrthoDB" id="9784984at2"/>
<comment type="caution">
    <text evidence="8">The sequence shown here is derived from an EMBL/GenBank/DDBJ whole genome shotgun (WGS) entry which is preliminary data.</text>
</comment>
<evidence type="ECO:0000313" key="9">
    <source>
        <dbReference type="Proteomes" id="UP000248706"/>
    </source>
</evidence>
<evidence type="ECO:0000256" key="2">
    <source>
        <dbReference type="ARBA" id="ARBA00023015"/>
    </source>
</evidence>
<evidence type="ECO:0000313" key="8">
    <source>
        <dbReference type="EMBL" id="RAQ98000.1"/>
    </source>
</evidence>
<keyword evidence="4" id="KW-0238">DNA-binding</keyword>
<dbReference type="Gene3D" id="1.10.1740.10">
    <property type="match status" value="1"/>
</dbReference>
<dbReference type="GO" id="GO:0016987">
    <property type="term" value="F:sigma factor activity"/>
    <property type="evidence" value="ECO:0007669"/>
    <property type="project" value="UniProtKB-KW"/>
</dbReference>
<comment type="similarity">
    <text evidence="1">Belongs to the sigma-70 factor family. ECF subfamily.</text>
</comment>
<evidence type="ECO:0000259" key="7">
    <source>
        <dbReference type="Pfam" id="PF08281"/>
    </source>
</evidence>
<evidence type="ECO:0008006" key="10">
    <source>
        <dbReference type="Google" id="ProtNLM"/>
    </source>
</evidence>
<dbReference type="Pfam" id="PF08281">
    <property type="entry name" value="Sigma70_r4_2"/>
    <property type="match status" value="1"/>
</dbReference>
<dbReference type="InterPro" id="IPR013325">
    <property type="entry name" value="RNA_pol_sigma_r2"/>
</dbReference>
<reference evidence="8 9" key="1">
    <citation type="submission" date="2016-08" db="EMBL/GenBank/DDBJ databases">
        <title>Analysis of Carbohydrate Active Enzymes in Thermogemmatispora T81 Reveals Carbohydrate Degradation Ability.</title>
        <authorList>
            <person name="Tomazini A."/>
            <person name="Lal S."/>
            <person name="Stott M."/>
            <person name="Henrissat B."/>
            <person name="Polikarpov I."/>
            <person name="Sparling R."/>
            <person name="Levin D.B."/>
        </authorList>
    </citation>
    <scope>NUCLEOTIDE SEQUENCE [LARGE SCALE GENOMIC DNA]</scope>
    <source>
        <strain evidence="8 9">T81</strain>
    </source>
</reference>
<dbReference type="InterPro" id="IPR013249">
    <property type="entry name" value="RNA_pol_sigma70_r4_t2"/>
</dbReference>
<evidence type="ECO:0000256" key="1">
    <source>
        <dbReference type="ARBA" id="ARBA00010641"/>
    </source>
</evidence>
<dbReference type="NCBIfam" id="TIGR02937">
    <property type="entry name" value="sigma70-ECF"/>
    <property type="match status" value="1"/>
</dbReference>
<dbReference type="InterPro" id="IPR013324">
    <property type="entry name" value="RNA_pol_sigma_r3/r4-like"/>
</dbReference>
<gene>
    <name evidence="8" type="ORF">A4R35_20845</name>
</gene>
<dbReference type="EMBL" id="MCIF01000002">
    <property type="protein sequence ID" value="RAQ98000.1"/>
    <property type="molecule type" value="Genomic_DNA"/>
</dbReference>
<evidence type="ECO:0000259" key="6">
    <source>
        <dbReference type="Pfam" id="PF04542"/>
    </source>
</evidence>
<dbReference type="Gene3D" id="1.10.10.10">
    <property type="entry name" value="Winged helix-like DNA-binding domain superfamily/Winged helix DNA-binding domain"/>
    <property type="match status" value="1"/>
</dbReference>
<dbReference type="InterPro" id="IPR039425">
    <property type="entry name" value="RNA_pol_sigma-70-like"/>
</dbReference>
<dbReference type="PANTHER" id="PTHR43133">
    <property type="entry name" value="RNA POLYMERASE ECF-TYPE SIGMA FACTO"/>
    <property type="match status" value="1"/>
</dbReference>
<dbReference type="GO" id="GO:0003677">
    <property type="term" value="F:DNA binding"/>
    <property type="evidence" value="ECO:0007669"/>
    <property type="project" value="UniProtKB-KW"/>
</dbReference>
<dbReference type="GO" id="GO:0006352">
    <property type="term" value="P:DNA-templated transcription initiation"/>
    <property type="evidence" value="ECO:0007669"/>
    <property type="project" value="InterPro"/>
</dbReference>
<keyword evidence="2" id="KW-0805">Transcription regulation</keyword>
<dbReference type="Pfam" id="PF04542">
    <property type="entry name" value="Sigma70_r2"/>
    <property type="match status" value="1"/>
</dbReference>
<organism evidence="8 9">
    <name type="scientific">Thermogemmatispora tikiterensis</name>
    <dbReference type="NCBI Taxonomy" id="1825093"/>
    <lineage>
        <taxon>Bacteria</taxon>
        <taxon>Bacillati</taxon>
        <taxon>Chloroflexota</taxon>
        <taxon>Ktedonobacteria</taxon>
        <taxon>Thermogemmatisporales</taxon>
        <taxon>Thermogemmatisporaceae</taxon>
        <taxon>Thermogemmatispora</taxon>
    </lineage>
</organism>
<keyword evidence="3" id="KW-0731">Sigma factor</keyword>
<dbReference type="SUPFAM" id="SSF88659">
    <property type="entry name" value="Sigma3 and sigma4 domains of RNA polymerase sigma factors"/>
    <property type="match status" value="1"/>
</dbReference>
<feature type="domain" description="RNA polymerase sigma-70 region 2" evidence="6">
    <location>
        <begin position="27"/>
        <end position="94"/>
    </location>
</feature>
<feature type="domain" description="RNA polymerase sigma factor 70 region 4 type 2" evidence="7">
    <location>
        <begin position="138"/>
        <end position="190"/>
    </location>
</feature>
<keyword evidence="9" id="KW-1185">Reference proteome</keyword>
<protein>
    <recommendedName>
        <fullName evidence="10">RNA polymerase subunit sigma-24</fullName>
    </recommendedName>
</protein>
<dbReference type="PANTHER" id="PTHR43133:SF8">
    <property type="entry name" value="RNA POLYMERASE SIGMA FACTOR HI_1459-RELATED"/>
    <property type="match status" value="1"/>
</dbReference>
<proteinExistence type="inferred from homology"/>
<dbReference type="AlphaFoldDB" id="A0A328VQG7"/>
<dbReference type="InterPro" id="IPR014284">
    <property type="entry name" value="RNA_pol_sigma-70_dom"/>
</dbReference>
<name>A0A328VQG7_9CHLR</name>
<dbReference type="InterPro" id="IPR036388">
    <property type="entry name" value="WH-like_DNA-bd_sf"/>
</dbReference>
<evidence type="ECO:0000256" key="3">
    <source>
        <dbReference type="ARBA" id="ARBA00023082"/>
    </source>
</evidence>
<dbReference type="CDD" id="cd06171">
    <property type="entry name" value="Sigma70_r4"/>
    <property type="match status" value="1"/>
</dbReference>
<accession>A0A328VQG7</accession>
<sequence length="208" mass="23678">MHARPDTDEAALLARSQSGDVNAFNELVLRYQSSVYNVALRMLGDADLAADITQDTFLSAFRHLATFRGGTAFRSWLLRITTNLVYDHWRRQRRHPDESLEAARDEDDLQSPATLAQLASPTLEANPELYLLHQELQELIQRGLAELPPEQRLAVILCDIEGLPYEEIAAVTHTTLGTVRSRIARGRARLRTYLARYQELLPRQFRSP</sequence>
<keyword evidence="5" id="KW-0804">Transcription</keyword>
<dbReference type="RefSeq" id="WP_112432888.1">
    <property type="nucleotide sequence ID" value="NZ_MCIF01000002.1"/>
</dbReference>
<dbReference type="Proteomes" id="UP000248706">
    <property type="component" value="Unassembled WGS sequence"/>
</dbReference>
<dbReference type="InterPro" id="IPR007627">
    <property type="entry name" value="RNA_pol_sigma70_r2"/>
</dbReference>
<evidence type="ECO:0000256" key="4">
    <source>
        <dbReference type="ARBA" id="ARBA00023125"/>
    </source>
</evidence>